<dbReference type="EMBL" id="JAHIBW010000018">
    <property type="protein sequence ID" value="KAG7302066.1"/>
    <property type="molecule type" value="Genomic_DNA"/>
</dbReference>
<keyword evidence="3" id="KW-0732">Signal</keyword>
<dbReference type="SMART" id="SM00020">
    <property type="entry name" value="Tryp_SPc"/>
    <property type="match status" value="1"/>
</dbReference>
<keyword evidence="6" id="KW-1185">Reference proteome</keyword>
<keyword evidence="2" id="KW-0378">Hydrolase</keyword>
<reference evidence="5 6" key="1">
    <citation type="submission" date="2021-06" db="EMBL/GenBank/DDBJ databases">
        <title>A haploid diamondback moth (Plutella xylostella L.) genome assembly resolves 31 chromosomes and identifies a diamide resistance mutation.</title>
        <authorList>
            <person name="Ward C.M."/>
            <person name="Perry K.D."/>
            <person name="Baker G."/>
            <person name="Powis K."/>
            <person name="Heckel D.G."/>
            <person name="Baxter S.W."/>
        </authorList>
    </citation>
    <scope>NUCLEOTIDE SEQUENCE [LARGE SCALE GENOMIC DNA]</scope>
    <source>
        <strain evidence="5 6">LV</strain>
        <tissue evidence="5">Single pupa</tissue>
    </source>
</reference>
<comment type="caution">
    <text evidence="5">The sequence shown here is derived from an EMBL/GenBank/DDBJ whole genome shotgun (WGS) entry which is preliminary data.</text>
</comment>
<dbReference type="PROSITE" id="PS00134">
    <property type="entry name" value="TRYPSIN_HIS"/>
    <property type="match status" value="1"/>
</dbReference>
<dbReference type="InterPro" id="IPR001254">
    <property type="entry name" value="Trypsin_dom"/>
</dbReference>
<dbReference type="PROSITE" id="PS50240">
    <property type="entry name" value="TRYPSIN_DOM"/>
    <property type="match status" value="1"/>
</dbReference>
<evidence type="ECO:0000313" key="5">
    <source>
        <dbReference type="EMBL" id="KAG7302066.1"/>
    </source>
</evidence>
<dbReference type="PROSITE" id="PS00135">
    <property type="entry name" value="TRYPSIN_SER"/>
    <property type="match status" value="1"/>
</dbReference>
<protein>
    <recommendedName>
        <fullName evidence="4">Peptidase S1 domain-containing protein</fullName>
    </recommendedName>
</protein>
<dbReference type="InterPro" id="IPR001314">
    <property type="entry name" value="Peptidase_S1A"/>
</dbReference>
<proteinExistence type="predicted"/>
<dbReference type="InterPro" id="IPR018114">
    <property type="entry name" value="TRYPSIN_HIS"/>
</dbReference>
<keyword evidence="1" id="KW-1015">Disulfide bond</keyword>
<sequence length="292" mass="31026">MKLLFGFVLLVAAASAKVPLRIVEDVDESSAFNYHEKFGIEEAARIQAAEREATRIVGGSNSRLGDYPYQAGLVITLTNGRTSVCGGSLVSQSRVVTAAHCWYDGNNQARSFQVVLGSIRLFSGGTRIDTSNVEMHGSWNPRTTRNDIAMIRLGRNVSYNNNIRAIALPTSLTNQNFAGRTAIASGFGATRDNSGGIPSNQVLSHVRLNVINNSECRRSFPANVFDSTVCTSGSGGVGTCGGDSGGPLAFDHNNQRVLIGVTSFGSAAGCQVGLPAAFSRVTSYLSWIQARL</sequence>
<gene>
    <name evidence="5" type="ORF">JYU34_013524</name>
</gene>
<dbReference type="Proteomes" id="UP000823941">
    <property type="component" value="Chromosome 18"/>
</dbReference>
<keyword evidence="2" id="KW-0645">Protease</keyword>
<accession>A0ABQ7QA03</accession>
<dbReference type="Pfam" id="PF00089">
    <property type="entry name" value="Trypsin"/>
    <property type="match status" value="1"/>
</dbReference>
<dbReference type="CDD" id="cd00190">
    <property type="entry name" value="Tryp_SPc"/>
    <property type="match status" value="1"/>
</dbReference>
<evidence type="ECO:0000256" key="3">
    <source>
        <dbReference type="SAM" id="SignalP"/>
    </source>
</evidence>
<dbReference type="PRINTS" id="PR00722">
    <property type="entry name" value="CHYMOTRYPSIN"/>
</dbReference>
<dbReference type="InterPro" id="IPR043504">
    <property type="entry name" value="Peptidase_S1_PA_chymotrypsin"/>
</dbReference>
<evidence type="ECO:0000313" key="6">
    <source>
        <dbReference type="Proteomes" id="UP000823941"/>
    </source>
</evidence>
<feature type="domain" description="Peptidase S1" evidence="4">
    <location>
        <begin position="56"/>
        <end position="292"/>
    </location>
</feature>
<dbReference type="PANTHER" id="PTHR24252:SF7">
    <property type="entry name" value="HYALIN"/>
    <property type="match status" value="1"/>
</dbReference>
<name>A0ABQ7QA03_PLUXY</name>
<dbReference type="InterPro" id="IPR009003">
    <property type="entry name" value="Peptidase_S1_PA"/>
</dbReference>
<dbReference type="InterPro" id="IPR033116">
    <property type="entry name" value="TRYPSIN_SER"/>
</dbReference>
<feature type="chain" id="PRO_5046459375" description="Peptidase S1 domain-containing protein" evidence="3">
    <location>
        <begin position="17"/>
        <end position="292"/>
    </location>
</feature>
<dbReference type="PANTHER" id="PTHR24252">
    <property type="entry name" value="ACROSIN-RELATED"/>
    <property type="match status" value="1"/>
</dbReference>
<dbReference type="Gene3D" id="2.40.10.10">
    <property type="entry name" value="Trypsin-like serine proteases"/>
    <property type="match status" value="1"/>
</dbReference>
<evidence type="ECO:0000256" key="2">
    <source>
        <dbReference type="RuleBase" id="RU363034"/>
    </source>
</evidence>
<keyword evidence="2" id="KW-0720">Serine protease</keyword>
<feature type="signal peptide" evidence="3">
    <location>
        <begin position="1"/>
        <end position="16"/>
    </location>
</feature>
<evidence type="ECO:0000256" key="1">
    <source>
        <dbReference type="ARBA" id="ARBA00023157"/>
    </source>
</evidence>
<evidence type="ECO:0000259" key="4">
    <source>
        <dbReference type="PROSITE" id="PS50240"/>
    </source>
</evidence>
<dbReference type="SUPFAM" id="SSF50494">
    <property type="entry name" value="Trypsin-like serine proteases"/>
    <property type="match status" value="1"/>
</dbReference>
<organism evidence="5 6">
    <name type="scientific">Plutella xylostella</name>
    <name type="common">Diamondback moth</name>
    <name type="synonym">Plutella maculipennis</name>
    <dbReference type="NCBI Taxonomy" id="51655"/>
    <lineage>
        <taxon>Eukaryota</taxon>
        <taxon>Metazoa</taxon>
        <taxon>Ecdysozoa</taxon>
        <taxon>Arthropoda</taxon>
        <taxon>Hexapoda</taxon>
        <taxon>Insecta</taxon>
        <taxon>Pterygota</taxon>
        <taxon>Neoptera</taxon>
        <taxon>Endopterygota</taxon>
        <taxon>Lepidoptera</taxon>
        <taxon>Glossata</taxon>
        <taxon>Ditrysia</taxon>
        <taxon>Yponomeutoidea</taxon>
        <taxon>Plutellidae</taxon>
        <taxon>Plutella</taxon>
    </lineage>
</organism>